<comment type="subcellular location">
    <subcellularLocation>
        <location evidence="10">Cytoplasm</location>
    </subcellularLocation>
</comment>
<feature type="domain" description="MnmG N-terminal" evidence="11">
    <location>
        <begin position="5"/>
        <end position="373"/>
    </location>
</feature>
<dbReference type="Pfam" id="PF01134">
    <property type="entry name" value="GIDA"/>
    <property type="match status" value="1"/>
</dbReference>
<dbReference type="InterPro" id="IPR002218">
    <property type="entry name" value="MnmG-rel"/>
</dbReference>
<dbReference type="GO" id="GO:0050660">
    <property type="term" value="F:flavin adenine dinucleotide binding"/>
    <property type="evidence" value="ECO:0007669"/>
    <property type="project" value="UniProtKB-UniRule"/>
</dbReference>
<keyword evidence="7 10" id="KW-0274">FAD</keyword>
<evidence type="ECO:0000256" key="7">
    <source>
        <dbReference type="ARBA" id="ARBA00022827"/>
    </source>
</evidence>
<keyword evidence="8 10" id="KW-0521">NADP</keyword>
<dbReference type="PANTHER" id="PTHR11806">
    <property type="entry name" value="GLUCOSE INHIBITED DIVISION PROTEIN A"/>
    <property type="match status" value="1"/>
</dbReference>
<keyword evidence="9 10" id="KW-0520">NAD</keyword>
<proteinExistence type="inferred from homology"/>
<dbReference type="InterPro" id="IPR004417">
    <property type="entry name" value="TrmFO"/>
</dbReference>
<dbReference type="GO" id="GO:0002098">
    <property type="term" value="P:tRNA wobble uridine modification"/>
    <property type="evidence" value="ECO:0007669"/>
    <property type="project" value="TreeGrafter"/>
</dbReference>
<comment type="similarity">
    <text evidence="10">Belongs to the MnmG family. TrmFO subfamily.</text>
</comment>
<accession>A0A380RVH1</accession>
<dbReference type="GO" id="GO:0047151">
    <property type="term" value="F:tRNA (uracil(54)-C5)-methyltransferase activity, 5,10-methylenetetrahydrofolate-dependent"/>
    <property type="evidence" value="ECO:0007669"/>
    <property type="project" value="UniProtKB-UniRule"/>
</dbReference>
<evidence type="ECO:0000313" key="13">
    <source>
        <dbReference type="Proteomes" id="UP000255423"/>
    </source>
</evidence>
<comment type="function">
    <text evidence="10">Catalyzes the folate-dependent formation of 5-methyl-uridine at position 54 (M-5-U54) in all tRNAs.</text>
</comment>
<evidence type="ECO:0000256" key="8">
    <source>
        <dbReference type="ARBA" id="ARBA00022857"/>
    </source>
</evidence>
<evidence type="ECO:0000256" key="9">
    <source>
        <dbReference type="ARBA" id="ARBA00023027"/>
    </source>
</evidence>
<dbReference type="InterPro" id="IPR036188">
    <property type="entry name" value="FAD/NAD-bd_sf"/>
</dbReference>
<evidence type="ECO:0000256" key="1">
    <source>
        <dbReference type="ARBA" id="ARBA00001974"/>
    </source>
</evidence>
<gene>
    <name evidence="10" type="primary">trmFO</name>
    <name evidence="12" type="ORF">SAMN05661053_0531</name>
</gene>
<dbReference type="RefSeq" id="WP_109571988.1">
    <property type="nucleotide sequence ID" value="NZ_UHJL01000001.1"/>
</dbReference>
<dbReference type="GO" id="GO:0030488">
    <property type="term" value="P:tRNA methylation"/>
    <property type="evidence" value="ECO:0007669"/>
    <property type="project" value="TreeGrafter"/>
</dbReference>
<evidence type="ECO:0000256" key="5">
    <source>
        <dbReference type="ARBA" id="ARBA00022679"/>
    </source>
</evidence>
<name>A0A380RVH1_FIBSU</name>
<dbReference type="GO" id="GO:0005829">
    <property type="term" value="C:cytosol"/>
    <property type="evidence" value="ECO:0007669"/>
    <property type="project" value="TreeGrafter"/>
</dbReference>
<evidence type="ECO:0000256" key="4">
    <source>
        <dbReference type="ARBA" id="ARBA00022630"/>
    </source>
</evidence>
<organism evidence="12 13">
    <name type="scientific">Fibrobacter succinogenes</name>
    <name type="common">Bacteroides succinogenes</name>
    <dbReference type="NCBI Taxonomy" id="833"/>
    <lineage>
        <taxon>Bacteria</taxon>
        <taxon>Pseudomonadati</taxon>
        <taxon>Fibrobacterota</taxon>
        <taxon>Fibrobacteria</taxon>
        <taxon>Fibrobacterales</taxon>
        <taxon>Fibrobacteraceae</taxon>
        <taxon>Fibrobacter</taxon>
    </lineage>
</organism>
<comment type="catalytic activity">
    <reaction evidence="10">
        <text>uridine(54) in tRNA + (6R)-5,10-methylene-5,6,7,8-tetrahydrofolate + NADPH + H(+) = 5-methyluridine(54) in tRNA + (6S)-5,6,7,8-tetrahydrofolate + NADP(+)</text>
        <dbReference type="Rhea" id="RHEA:62372"/>
        <dbReference type="Rhea" id="RHEA-COMP:10167"/>
        <dbReference type="Rhea" id="RHEA-COMP:10193"/>
        <dbReference type="ChEBI" id="CHEBI:15378"/>
        <dbReference type="ChEBI" id="CHEBI:15636"/>
        <dbReference type="ChEBI" id="CHEBI:57453"/>
        <dbReference type="ChEBI" id="CHEBI:57783"/>
        <dbReference type="ChEBI" id="CHEBI:58349"/>
        <dbReference type="ChEBI" id="CHEBI:65315"/>
        <dbReference type="ChEBI" id="CHEBI:74447"/>
        <dbReference type="EC" id="2.1.1.74"/>
    </reaction>
</comment>
<comment type="cofactor">
    <cofactor evidence="1 10">
        <name>FAD</name>
        <dbReference type="ChEBI" id="CHEBI:57692"/>
    </cofactor>
</comment>
<keyword evidence="3 10" id="KW-0489">Methyltransferase</keyword>
<protein>
    <recommendedName>
        <fullName evidence="10">Methylenetetrahydrofolate--tRNA-(uracil-5-)-methyltransferase TrmFO</fullName>
        <ecNumber evidence="10">2.1.1.74</ecNumber>
    </recommendedName>
    <alternativeName>
        <fullName evidence="10">Folate-dependent tRNA (uracil-5-)-methyltransferase</fullName>
    </alternativeName>
    <alternativeName>
        <fullName evidence="10">Folate-dependent tRNA(M-5-U54)-methyltransferase</fullName>
    </alternativeName>
</protein>
<evidence type="ECO:0000256" key="2">
    <source>
        <dbReference type="ARBA" id="ARBA00022490"/>
    </source>
</evidence>
<dbReference type="Proteomes" id="UP000255423">
    <property type="component" value="Unassembled WGS sequence"/>
</dbReference>
<dbReference type="PANTHER" id="PTHR11806:SF2">
    <property type="entry name" value="METHYLENETETRAHYDROFOLATE--TRNA-(URACIL-5-)-METHYLTRANSFERASE TRMFO"/>
    <property type="match status" value="1"/>
</dbReference>
<dbReference type="EC" id="2.1.1.74" evidence="10"/>
<dbReference type="NCBIfam" id="NF003739">
    <property type="entry name" value="PRK05335.1"/>
    <property type="match status" value="1"/>
</dbReference>
<feature type="binding site" evidence="10">
    <location>
        <begin position="9"/>
        <end position="14"/>
    </location>
    <ligand>
        <name>FAD</name>
        <dbReference type="ChEBI" id="CHEBI:57692"/>
    </ligand>
</feature>
<reference evidence="12 13" key="1">
    <citation type="submission" date="2017-08" db="EMBL/GenBank/DDBJ databases">
        <authorList>
            <person name="de Groot N.N."/>
        </authorList>
    </citation>
    <scope>NUCLEOTIDE SEQUENCE [LARGE SCALE GENOMIC DNA]</scope>
    <source>
        <strain evidence="12 13">HM2</strain>
    </source>
</reference>
<evidence type="ECO:0000256" key="10">
    <source>
        <dbReference type="HAMAP-Rule" id="MF_01037"/>
    </source>
</evidence>
<evidence type="ECO:0000259" key="11">
    <source>
        <dbReference type="Pfam" id="PF01134"/>
    </source>
</evidence>
<dbReference type="EMBL" id="UHJL01000001">
    <property type="protein sequence ID" value="SUQ19301.1"/>
    <property type="molecule type" value="Genomic_DNA"/>
</dbReference>
<dbReference type="SUPFAM" id="SSF51905">
    <property type="entry name" value="FAD/NAD(P)-binding domain"/>
    <property type="match status" value="1"/>
</dbReference>
<dbReference type="Gene3D" id="3.50.50.60">
    <property type="entry name" value="FAD/NAD(P)-binding domain"/>
    <property type="match status" value="2"/>
</dbReference>
<keyword evidence="5 10" id="KW-0808">Transferase</keyword>
<sequence>MNERVRVIGGGLAGCEAALQLASRGFQVDLYEMRPNRQTPAHRDGHLAQLVCSNSFKALGITSAHGLLKAELTLLGSFLLDCAREAAVPAGDSLTVNRDIFSELVEKKIAEFPNITLHREEVTSLEGDCPTLVAAGPLASDALADDIFKRLGSNRLHFFDAIAPVVETDSIDFDHAFYMNRWEKGETADFINCPLDKETYTEFVNKLCEAEATEPRPFEKRELFEGCLPVEEMARRGYETLRHGPMRPIGLGLGNNGHLWYAVIQLRAENKQKTLFNMVGFQTRLKWGTQKEIFTMVPALRNAKFARLGCMHRNTFIESPKFLDKTLRLRPELDCAKDIPPTWFAGQITGSEGYTEAVATGWYAAWNMAQTILHGHSDPLPDESCIGSLMNRLVEENEDFQPMNFNFGLLPHHEGLKKKNKKEILAERAERAVREWITARNMA</sequence>
<keyword evidence="6 10" id="KW-0819">tRNA processing</keyword>
<keyword evidence="4 10" id="KW-0285">Flavoprotein</keyword>
<evidence type="ECO:0000256" key="6">
    <source>
        <dbReference type="ARBA" id="ARBA00022694"/>
    </source>
</evidence>
<dbReference type="NCBIfam" id="TIGR00137">
    <property type="entry name" value="gid_trmFO"/>
    <property type="match status" value="1"/>
</dbReference>
<dbReference type="HAMAP" id="MF_01037">
    <property type="entry name" value="TrmFO"/>
    <property type="match status" value="1"/>
</dbReference>
<dbReference type="InterPro" id="IPR040131">
    <property type="entry name" value="MnmG_N"/>
</dbReference>
<comment type="catalytic activity">
    <reaction evidence="10">
        <text>uridine(54) in tRNA + (6R)-5,10-methylene-5,6,7,8-tetrahydrofolate + NADH + H(+) = 5-methyluridine(54) in tRNA + (6S)-5,6,7,8-tetrahydrofolate + NAD(+)</text>
        <dbReference type="Rhea" id="RHEA:16873"/>
        <dbReference type="Rhea" id="RHEA-COMP:10167"/>
        <dbReference type="Rhea" id="RHEA-COMP:10193"/>
        <dbReference type="ChEBI" id="CHEBI:15378"/>
        <dbReference type="ChEBI" id="CHEBI:15636"/>
        <dbReference type="ChEBI" id="CHEBI:57453"/>
        <dbReference type="ChEBI" id="CHEBI:57540"/>
        <dbReference type="ChEBI" id="CHEBI:57945"/>
        <dbReference type="ChEBI" id="CHEBI:65315"/>
        <dbReference type="ChEBI" id="CHEBI:74447"/>
        <dbReference type="EC" id="2.1.1.74"/>
    </reaction>
</comment>
<evidence type="ECO:0000313" key="12">
    <source>
        <dbReference type="EMBL" id="SUQ19301.1"/>
    </source>
</evidence>
<dbReference type="AlphaFoldDB" id="A0A380RVH1"/>
<keyword evidence="2 10" id="KW-0963">Cytoplasm</keyword>
<evidence type="ECO:0000256" key="3">
    <source>
        <dbReference type="ARBA" id="ARBA00022603"/>
    </source>
</evidence>